<protein>
    <recommendedName>
        <fullName evidence="3">C2H2-type domain-containing protein</fullName>
    </recommendedName>
</protein>
<dbReference type="OrthoDB" id="5979082at2759"/>
<reference evidence="4 5" key="1">
    <citation type="journal article" date="2018" name="Sci. Rep.">
        <title>Comparative analysis of the Pocillopora damicornis genome highlights role of immune system in coral evolution.</title>
        <authorList>
            <person name="Cunning R."/>
            <person name="Bay R.A."/>
            <person name="Gillette P."/>
            <person name="Baker A.C."/>
            <person name="Traylor-Knowles N."/>
        </authorList>
    </citation>
    <scope>NUCLEOTIDE SEQUENCE [LARGE SCALE GENOMIC DNA]</scope>
    <source>
        <strain evidence="4">RSMAS</strain>
        <tissue evidence="4">Whole animal</tissue>
    </source>
</reference>
<keyword evidence="1" id="KW-0863">Zinc-finger</keyword>
<dbReference type="GO" id="GO:0008270">
    <property type="term" value="F:zinc ion binding"/>
    <property type="evidence" value="ECO:0007669"/>
    <property type="project" value="UniProtKB-KW"/>
</dbReference>
<evidence type="ECO:0000259" key="3">
    <source>
        <dbReference type="PROSITE" id="PS50157"/>
    </source>
</evidence>
<gene>
    <name evidence="4" type="ORF">pdam_00025602</name>
</gene>
<evidence type="ECO:0000256" key="1">
    <source>
        <dbReference type="PROSITE-ProRule" id="PRU00042"/>
    </source>
</evidence>
<evidence type="ECO:0000313" key="5">
    <source>
        <dbReference type="Proteomes" id="UP000275408"/>
    </source>
</evidence>
<feature type="compositionally biased region" description="Acidic residues" evidence="2">
    <location>
        <begin position="164"/>
        <end position="175"/>
    </location>
</feature>
<organism evidence="4 5">
    <name type="scientific">Pocillopora damicornis</name>
    <name type="common">Cauliflower coral</name>
    <name type="synonym">Millepora damicornis</name>
    <dbReference type="NCBI Taxonomy" id="46731"/>
    <lineage>
        <taxon>Eukaryota</taxon>
        <taxon>Metazoa</taxon>
        <taxon>Cnidaria</taxon>
        <taxon>Anthozoa</taxon>
        <taxon>Hexacorallia</taxon>
        <taxon>Scleractinia</taxon>
        <taxon>Astrocoeniina</taxon>
        <taxon>Pocilloporidae</taxon>
        <taxon>Pocillopora</taxon>
    </lineage>
</organism>
<accession>A0A3M6T5P3</accession>
<dbReference type="EMBL" id="RCHS01004224">
    <property type="protein sequence ID" value="RMX36745.1"/>
    <property type="molecule type" value="Genomic_DNA"/>
</dbReference>
<keyword evidence="1" id="KW-0862">Zinc</keyword>
<name>A0A3M6T5P3_POCDA</name>
<feature type="region of interest" description="Disordered" evidence="2">
    <location>
        <begin position="157"/>
        <end position="176"/>
    </location>
</feature>
<dbReference type="AlphaFoldDB" id="A0A3M6T5P3"/>
<feature type="domain" description="C2H2-type" evidence="3">
    <location>
        <begin position="3"/>
        <end position="34"/>
    </location>
</feature>
<comment type="caution">
    <text evidence="4">The sequence shown here is derived from an EMBL/GenBank/DDBJ whole genome shotgun (WGS) entry which is preliminary data.</text>
</comment>
<dbReference type="PANTHER" id="PTHR33845:SF1">
    <property type="entry name" value="C2H2-TYPE DOMAIN-CONTAINING PROTEIN"/>
    <property type="match status" value="1"/>
</dbReference>
<dbReference type="InterPro" id="IPR013087">
    <property type="entry name" value="Znf_C2H2_type"/>
</dbReference>
<sequence>MLFHCPEQGCYSEFTSSEELQDHVHLGKHSEIKASESLYDSLRRDWAMKFSSLTLESKIATLEVTGKVKSEVCKMGWALQKTRGSGTRFTEKVKGYLSSRFQTGERTGRKADPAQVAAEMRKAREADGARKFIRSEWLTKNQVQSYFSRLSATKRRRAAKDQEQDANDEDEEESAYLEHRVRTKEVADVISEIGLTHPILFDGHNICDHVNHDTLRKFKVTTLREMCAFFEIAFKARDLKATLLKKLNDMVTECICFQEIYEGYS</sequence>
<dbReference type="PROSITE" id="PS50157">
    <property type="entry name" value="ZINC_FINGER_C2H2_2"/>
    <property type="match status" value="1"/>
</dbReference>
<evidence type="ECO:0000313" key="4">
    <source>
        <dbReference type="EMBL" id="RMX36745.1"/>
    </source>
</evidence>
<dbReference type="Proteomes" id="UP000275408">
    <property type="component" value="Unassembled WGS sequence"/>
</dbReference>
<keyword evidence="1" id="KW-0479">Metal-binding</keyword>
<proteinExistence type="predicted"/>
<keyword evidence="5" id="KW-1185">Reference proteome</keyword>
<evidence type="ECO:0000256" key="2">
    <source>
        <dbReference type="SAM" id="MobiDB-lite"/>
    </source>
</evidence>
<dbReference type="PANTHER" id="PTHR33845">
    <property type="entry name" value="C2H2-TYPE DOMAIN-CONTAINING PROTEIN"/>
    <property type="match status" value="1"/>
</dbReference>
<dbReference type="PROSITE" id="PS00028">
    <property type="entry name" value="ZINC_FINGER_C2H2_1"/>
    <property type="match status" value="1"/>
</dbReference>